<reference evidence="2" key="4">
    <citation type="submission" date="2019-03" db="UniProtKB">
        <authorList>
            <consortium name="EnsemblPlants"/>
        </authorList>
    </citation>
    <scope>IDENTIFICATION</scope>
</reference>
<evidence type="ECO:0000256" key="1">
    <source>
        <dbReference type="SAM" id="MobiDB-lite"/>
    </source>
</evidence>
<feature type="compositionally biased region" description="Basic and acidic residues" evidence="1">
    <location>
        <begin position="1"/>
        <end position="13"/>
    </location>
</feature>
<dbReference type="AlphaFoldDB" id="A0A453LCN8"/>
<reference evidence="2" key="3">
    <citation type="journal article" date="2017" name="Nature">
        <title>Genome sequence of the progenitor of the wheat D genome Aegilops tauschii.</title>
        <authorList>
            <person name="Luo M.C."/>
            <person name="Gu Y.Q."/>
            <person name="Puiu D."/>
            <person name="Wang H."/>
            <person name="Twardziok S.O."/>
            <person name="Deal K.R."/>
            <person name="Huo N."/>
            <person name="Zhu T."/>
            <person name="Wang L."/>
            <person name="Wang Y."/>
            <person name="McGuire P.E."/>
            <person name="Liu S."/>
            <person name="Long H."/>
            <person name="Ramasamy R.K."/>
            <person name="Rodriguez J.C."/>
            <person name="Van S.L."/>
            <person name="Yuan L."/>
            <person name="Wang Z."/>
            <person name="Xia Z."/>
            <person name="Xiao L."/>
            <person name="Anderson O.D."/>
            <person name="Ouyang S."/>
            <person name="Liang Y."/>
            <person name="Zimin A.V."/>
            <person name="Pertea G."/>
            <person name="Qi P."/>
            <person name="Bennetzen J.L."/>
            <person name="Dai X."/>
            <person name="Dawson M.W."/>
            <person name="Muller H.G."/>
            <person name="Kugler K."/>
            <person name="Rivarola-Duarte L."/>
            <person name="Spannagl M."/>
            <person name="Mayer K.F.X."/>
            <person name="Lu F.H."/>
            <person name="Bevan M.W."/>
            <person name="Leroy P."/>
            <person name="Li P."/>
            <person name="You F.M."/>
            <person name="Sun Q."/>
            <person name="Liu Z."/>
            <person name="Lyons E."/>
            <person name="Wicker T."/>
            <person name="Salzberg S.L."/>
            <person name="Devos K.M."/>
            <person name="Dvorak J."/>
        </authorList>
    </citation>
    <scope>NUCLEOTIDE SEQUENCE [LARGE SCALE GENOMIC DNA]</scope>
    <source>
        <strain evidence="2">cv. AL8/78</strain>
    </source>
</reference>
<organism evidence="2 3">
    <name type="scientific">Aegilops tauschii subsp. strangulata</name>
    <name type="common">Goatgrass</name>
    <dbReference type="NCBI Taxonomy" id="200361"/>
    <lineage>
        <taxon>Eukaryota</taxon>
        <taxon>Viridiplantae</taxon>
        <taxon>Streptophyta</taxon>
        <taxon>Embryophyta</taxon>
        <taxon>Tracheophyta</taxon>
        <taxon>Spermatophyta</taxon>
        <taxon>Magnoliopsida</taxon>
        <taxon>Liliopsida</taxon>
        <taxon>Poales</taxon>
        <taxon>Poaceae</taxon>
        <taxon>BOP clade</taxon>
        <taxon>Pooideae</taxon>
        <taxon>Triticodae</taxon>
        <taxon>Triticeae</taxon>
        <taxon>Triticinae</taxon>
        <taxon>Aegilops</taxon>
    </lineage>
</organism>
<accession>A0A453LCN8</accession>
<dbReference type="Proteomes" id="UP000015105">
    <property type="component" value="Chromosome 5D"/>
</dbReference>
<keyword evidence="3" id="KW-1185">Reference proteome</keyword>
<evidence type="ECO:0000313" key="2">
    <source>
        <dbReference type="EnsemblPlants" id="AET5Gv20713200.49"/>
    </source>
</evidence>
<feature type="compositionally biased region" description="Low complexity" evidence="1">
    <location>
        <begin position="55"/>
        <end position="71"/>
    </location>
</feature>
<name>A0A453LCN8_AEGTS</name>
<reference evidence="3" key="1">
    <citation type="journal article" date="2014" name="Science">
        <title>Ancient hybridizations among the ancestral genomes of bread wheat.</title>
        <authorList>
            <consortium name="International Wheat Genome Sequencing Consortium,"/>
            <person name="Marcussen T."/>
            <person name="Sandve S.R."/>
            <person name="Heier L."/>
            <person name="Spannagl M."/>
            <person name="Pfeifer M."/>
            <person name="Jakobsen K.S."/>
            <person name="Wulff B.B."/>
            <person name="Steuernagel B."/>
            <person name="Mayer K.F."/>
            <person name="Olsen O.A."/>
        </authorList>
    </citation>
    <scope>NUCLEOTIDE SEQUENCE [LARGE SCALE GENOMIC DNA]</scope>
    <source>
        <strain evidence="3">cv. AL8/78</strain>
    </source>
</reference>
<sequence length="71" mass="8201">MARRGEWRREGAKLRQKKKTGKGSQARVGKLTRSRGVRVGQKRAWWRRAHRRARTPTLSASSSSPVRSLFE</sequence>
<protein>
    <submittedName>
        <fullName evidence="2">Uncharacterized protein</fullName>
    </submittedName>
</protein>
<dbReference type="EnsemblPlants" id="AET5Gv20713200.49">
    <property type="protein sequence ID" value="AET5Gv20713200.49"/>
    <property type="gene ID" value="AET5Gv20713200"/>
</dbReference>
<dbReference type="Gramene" id="AET5Gv20713200.49">
    <property type="protein sequence ID" value="AET5Gv20713200.49"/>
    <property type="gene ID" value="AET5Gv20713200"/>
</dbReference>
<feature type="compositionally biased region" description="Basic residues" evidence="1">
    <location>
        <begin position="30"/>
        <end position="54"/>
    </location>
</feature>
<reference evidence="2" key="5">
    <citation type="journal article" date="2021" name="G3 (Bethesda)">
        <title>Aegilops tauschii genome assembly Aet v5.0 features greater sequence contiguity and improved annotation.</title>
        <authorList>
            <person name="Wang L."/>
            <person name="Zhu T."/>
            <person name="Rodriguez J.C."/>
            <person name="Deal K.R."/>
            <person name="Dubcovsky J."/>
            <person name="McGuire P.E."/>
            <person name="Lux T."/>
            <person name="Spannagl M."/>
            <person name="Mayer K.F.X."/>
            <person name="Baldrich P."/>
            <person name="Meyers B.C."/>
            <person name="Huo N."/>
            <person name="Gu Y.Q."/>
            <person name="Zhou H."/>
            <person name="Devos K.M."/>
            <person name="Bennetzen J.L."/>
            <person name="Unver T."/>
            <person name="Budak H."/>
            <person name="Gulick P.J."/>
            <person name="Galiba G."/>
            <person name="Kalapos B."/>
            <person name="Nelson D.R."/>
            <person name="Li P."/>
            <person name="You F.M."/>
            <person name="Luo M.C."/>
            <person name="Dvorak J."/>
        </authorList>
    </citation>
    <scope>NUCLEOTIDE SEQUENCE [LARGE SCALE GENOMIC DNA]</scope>
    <source>
        <strain evidence="2">cv. AL8/78</strain>
    </source>
</reference>
<proteinExistence type="predicted"/>
<reference evidence="3" key="2">
    <citation type="journal article" date="2017" name="Nat. Plants">
        <title>The Aegilops tauschii genome reveals multiple impacts of transposons.</title>
        <authorList>
            <person name="Zhao G."/>
            <person name="Zou C."/>
            <person name="Li K."/>
            <person name="Wang K."/>
            <person name="Li T."/>
            <person name="Gao L."/>
            <person name="Zhang X."/>
            <person name="Wang H."/>
            <person name="Yang Z."/>
            <person name="Liu X."/>
            <person name="Jiang W."/>
            <person name="Mao L."/>
            <person name="Kong X."/>
            <person name="Jiao Y."/>
            <person name="Jia J."/>
        </authorList>
    </citation>
    <scope>NUCLEOTIDE SEQUENCE [LARGE SCALE GENOMIC DNA]</scope>
    <source>
        <strain evidence="3">cv. AL8/78</strain>
    </source>
</reference>
<feature type="region of interest" description="Disordered" evidence="1">
    <location>
        <begin position="1"/>
        <end position="71"/>
    </location>
</feature>
<evidence type="ECO:0000313" key="3">
    <source>
        <dbReference type="Proteomes" id="UP000015105"/>
    </source>
</evidence>